<evidence type="ECO:0000313" key="1">
    <source>
        <dbReference type="EMBL" id="GIY80630.1"/>
    </source>
</evidence>
<comment type="caution">
    <text evidence="1">The sequence shown here is derived from an EMBL/GenBank/DDBJ whole genome shotgun (WGS) entry which is preliminary data.</text>
</comment>
<accession>A0AAV4WEX9</accession>
<organism evidence="1 2">
    <name type="scientific">Caerostris darwini</name>
    <dbReference type="NCBI Taxonomy" id="1538125"/>
    <lineage>
        <taxon>Eukaryota</taxon>
        <taxon>Metazoa</taxon>
        <taxon>Ecdysozoa</taxon>
        <taxon>Arthropoda</taxon>
        <taxon>Chelicerata</taxon>
        <taxon>Arachnida</taxon>
        <taxon>Araneae</taxon>
        <taxon>Araneomorphae</taxon>
        <taxon>Entelegynae</taxon>
        <taxon>Araneoidea</taxon>
        <taxon>Araneidae</taxon>
        <taxon>Caerostris</taxon>
    </lineage>
</organism>
<keyword evidence="2" id="KW-1185">Reference proteome</keyword>
<dbReference type="Proteomes" id="UP001054837">
    <property type="component" value="Unassembled WGS sequence"/>
</dbReference>
<proteinExistence type="predicted"/>
<evidence type="ECO:0000313" key="2">
    <source>
        <dbReference type="Proteomes" id="UP001054837"/>
    </source>
</evidence>
<dbReference type="AlphaFoldDB" id="A0AAV4WEX9"/>
<gene>
    <name evidence="1" type="ORF">CDAR_54011</name>
</gene>
<protein>
    <submittedName>
        <fullName evidence="1">Uncharacterized protein</fullName>
    </submittedName>
</protein>
<name>A0AAV4WEX9_9ARAC</name>
<reference evidence="1 2" key="1">
    <citation type="submission" date="2021-06" db="EMBL/GenBank/DDBJ databases">
        <title>Caerostris darwini draft genome.</title>
        <authorList>
            <person name="Kono N."/>
            <person name="Arakawa K."/>
        </authorList>
    </citation>
    <scope>NUCLEOTIDE SEQUENCE [LARGE SCALE GENOMIC DNA]</scope>
</reference>
<sequence length="77" mass="8254">MGIKDVAFYCRAVEVLEMWGKGESDPLPDAIPKIYISTPHLAYVLGTPHLACTLGVPHLGGCNVHLMLPHTSPTGTN</sequence>
<dbReference type="EMBL" id="BPLQ01014531">
    <property type="protein sequence ID" value="GIY80630.1"/>
    <property type="molecule type" value="Genomic_DNA"/>
</dbReference>